<feature type="domain" description="Hemerythrin-like" evidence="1">
    <location>
        <begin position="12"/>
        <end position="125"/>
    </location>
</feature>
<dbReference type="Gene3D" id="1.20.120.520">
    <property type="entry name" value="nmb1532 protein domain like"/>
    <property type="match status" value="1"/>
</dbReference>
<protein>
    <submittedName>
        <fullName evidence="2">Hemerythrin</fullName>
    </submittedName>
</protein>
<evidence type="ECO:0000259" key="1">
    <source>
        <dbReference type="Pfam" id="PF01814"/>
    </source>
</evidence>
<reference evidence="2 3" key="1">
    <citation type="submission" date="2017-12" db="EMBL/GenBank/DDBJ databases">
        <title>Phylogenetic diversity of female urinary microbiome.</title>
        <authorList>
            <person name="Thomas-White K."/>
            <person name="Wolfe A.J."/>
        </authorList>
    </citation>
    <scope>NUCLEOTIDE SEQUENCE [LARGE SCALE GENOMIC DNA]</scope>
    <source>
        <strain evidence="2 3">UMB1298</strain>
    </source>
</reference>
<dbReference type="AlphaFoldDB" id="A0A2I1PDP7"/>
<organism evidence="2 3">
    <name type="scientific">Kytococcus schroeteri</name>
    <dbReference type="NCBI Taxonomy" id="138300"/>
    <lineage>
        <taxon>Bacteria</taxon>
        <taxon>Bacillati</taxon>
        <taxon>Actinomycetota</taxon>
        <taxon>Actinomycetes</taxon>
        <taxon>Micrococcales</taxon>
        <taxon>Kytococcaceae</taxon>
        <taxon>Kytococcus</taxon>
    </lineage>
</organism>
<comment type="caution">
    <text evidence="2">The sequence shown here is derived from an EMBL/GenBank/DDBJ whole genome shotgun (WGS) entry which is preliminary data.</text>
</comment>
<evidence type="ECO:0000313" key="3">
    <source>
        <dbReference type="Proteomes" id="UP000234206"/>
    </source>
</evidence>
<dbReference type="RefSeq" id="WP_101848922.1">
    <property type="nucleotide sequence ID" value="NZ_JBHLVH010000014.1"/>
</dbReference>
<dbReference type="EMBL" id="PKIZ01000001">
    <property type="protein sequence ID" value="PKZ42768.1"/>
    <property type="molecule type" value="Genomic_DNA"/>
</dbReference>
<proteinExistence type="predicted"/>
<dbReference type="Pfam" id="PF01814">
    <property type="entry name" value="Hemerythrin"/>
    <property type="match status" value="1"/>
</dbReference>
<accession>A0A2I1PDP7</accession>
<dbReference type="InterPro" id="IPR012312">
    <property type="entry name" value="Hemerythrin-like"/>
</dbReference>
<name>A0A2I1PDP7_9MICO</name>
<evidence type="ECO:0000313" key="2">
    <source>
        <dbReference type="EMBL" id="PKZ42768.1"/>
    </source>
</evidence>
<sequence length="149" mass="16209">MCTYCGCESIHVIGRFMAEHGRLTDLTGPLHRAADAGDLPAAQEAAERIAELLEPHTHAEELGLFTMLRREEHIADHVDDLCAEHDALDAQLARIRTGDLAGVDAFVRQLRNHMDRENNGLFPAAAIALGGPEWDEVDELTPPAPTALG</sequence>
<gene>
    <name evidence="2" type="ORF">CYJ76_00460</name>
</gene>
<keyword evidence="3" id="KW-1185">Reference proteome</keyword>
<dbReference type="Proteomes" id="UP000234206">
    <property type="component" value="Unassembled WGS sequence"/>
</dbReference>
<dbReference type="OrthoDB" id="3381279at2"/>